<dbReference type="CDD" id="cd00038">
    <property type="entry name" value="CAP_ED"/>
    <property type="match status" value="1"/>
</dbReference>
<evidence type="ECO:0000313" key="2">
    <source>
        <dbReference type="EMBL" id="BAU87851.1"/>
    </source>
</evidence>
<dbReference type="Proteomes" id="UP000217676">
    <property type="component" value="Chromosome"/>
</dbReference>
<accession>A0A160P969</accession>
<dbReference type="InterPro" id="IPR014710">
    <property type="entry name" value="RmlC-like_jellyroll"/>
</dbReference>
<dbReference type="InterPro" id="IPR018490">
    <property type="entry name" value="cNMP-bd_dom_sf"/>
</dbReference>
<organism evidence="2 3">
    <name type="scientific">Streptomyces laurentii</name>
    <dbReference type="NCBI Taxonomy" id="39478"/>
    <lineage>
        <taxon>Bacteria</taxon>
        <taxon>Bacillati</taxon>
        <taxon>Actinomycetota</taxon>
        <taxon>Actinomycetes</taxon>
        <taxon>Kitasatosporales</taxon>
        <taxon>Streptomycetaceae</taxon>
        <taxon>Streptomyces</taxon>
    </lineage>
</organism>
<dbReference type="KEGG" id="slau:SLA_6985"/>
<dbReference type="RefSeq" id="WP_359874828.1">
    <property type="nucleotide sequence ID" value="NZ_JBEYHT010000009.1"/>
</dbReference>
<dbReference type="PROSITE" id="PS50042">
    <property type="entry name" value="CNMP_BINDING_3"/>
    <property type="match status" value="1"/>
</dbReference>
<dbReference type="Gene3D" id="2.60.120.10">
    <property type="entry name" value="Jelly Rolls"/>
    <property type="match status" value="1"/>
</dbReference>
<name>A0A160P969_STRLU</name>
<dbReference type="InterPro" id="IPR000595">
    <property type="entry name" value="cNMP-bd_dom"/>
</dbReference>
<protein>
    <submittedName>
        <fullName evidence="2">Regulator protein</fullName>
    </submittedName>
</protein>
<sequence>MTGTGPFDELPEDHRERLTALSREVSWPAGTRIFEEGGRADRFWTVLAGTVRLDLYVPGSRPVVVETIGPGQLLGWSWVCPPRRWHLGAEAGGAVRAREYDAAEVLERCARDPALDHALLTYVIGVVGHRLRSTRTRLLDLYGPHGGEGPR</sequence>
<dbReference type="EMBL" id="AP017424">
    <property type="protein sequence ID" value="BAU87851.1"/>
    <property type="molecule type" value="Genomic_DNA"/>
</dbReference>
<keyword evidence="3" id="KW-1185">Reference proteome</keyword>
<proteinExistence type="predicted"/>
<reference evidence="2 3" key="1">
    <citation type="journal article" date="2016" name="Genome Announc.">
        <title>Complete Genome Sequence of Thiostrepton-Producing Streptomyces laurentii ATCC 31255.</title>
        <authorList>
            <person name="Doi K."/>
            <person name="Fujino Y."/>
            <person name="Nagayoshi Y."/>
            <person name="Ohshima T."/>
            <person name="Ogata S."/>
        </authorList>
    </citation>
    <scope>NUCLEOTIDE SEQUENCE [LARGE SCALE GENOMIC DNA]</scope>
    <source>
        <strain evidence="2 3">ATCC 31255</strain>
    </source>
</reference>
<dbReference type="AlphaFoldDB" id="A0A160P969"/>
<gene>
    <name evidence="2" type="ORF">SLA_6985</name>
</gene>
<evidence type="ECO:0000313" key="3">
    <source>
        <dbReference type="Proteomes" id="UP000217676"/>
    </source>
</evidence>
<dbReference type="SUPFAM" id="SSF51206">
    <property type="entry name" value="cAMP-binding domain-like"/>
    <property type="match status" value="1"/>
</dbReference>
<evidence type="ECO:0000259" key="1">
    <source>
        <dbReference type="PROSITE" id="PS50042"/>
    </source>
</evidence>
<dbReference type="Pfam" id="PF00027">
    <property type="entry name" value="cNMP_binding"/>
    <property type="match status" value="1"/>
</dbReference>
<feature type="domain" description="Cyclic nucleotide-binding" evidence="1">
    <location>
        <begin position="6"/>
        <end position="75"/>
    </location>
</feature>
<dbReference type="SMART" id="SM00100">
    <property type="entry name" value="cNMP"/>
    <property type="match status" value="1"/>
</dbReference>